<name>A0A5A8F8Z7_9BACT</name>
<keyword evidence="2" id="KW-0378">Hydrolase</keyword>
<comment type="caution">
    <text evidence="2">The sequence shown here is derived from an EMBL/GenBank/DDBJ whole genome shotgun (WGS) entry which is preliminary data.</text>
</comment>
<dbReference type="AlphaFoldDB" id="A0A5A8F8Z7"/>
<dbReference type="GO" id="GO:0016787">
    <property type="term" value="F:hydrolase activity"/>
    <property type="evidence" value="ECO:0007669"/>
    <property type="project" value="UniProtKB-KW"/>
</dbReference>
<dbReference type="OrthoDB" id="11380at2"/>
<keyword evidence="3" id="KW-1185">Reference proteome</keyword>
<dbReference type="RefSeq" id="WP_149265311.1">
    <property type="nucleotide sequence ID" value="NZ_VFJB01000001.1"/>
</dbReference>
<gene>
    <name evidence="2" type="ORF">FHQ18_01040</name>
</gene>
<feature type="domain" description="Metallo-beta-lactamase" evidence="1">
    <location>
        <begin position="17"/>
        <end position="202"/>
    </location>
</feature>
<dbReference type="InterPro" id="IPR036866">
    <property type="entry name" value="RibonucZ/Hydroxyglut_hydro"/>
</dbReference>
<evidence type="ECO:0000313" key="3">
    <source>
        <dbReference type="Proteomes" id="UP000322876"/>
    </source>
</evidence>
<reference evidence="2 3" key="1">
    <citation type="submission" date="2019-06" db="EMBL/GenBank/DDBJ databases">
        <title>Genomic insights into carbon and energy metabolism of Deferribacter autotrophicus revealed new metabolic traits in the phylum Deferribacteres.</title>
        <authorList>
            <person name="Slobodkin A.I."/>
            <person name="Slobodkina G.B."/>
            <person name="Allioux M."/>
            <person name="Alain K."/>
            <person name="Jebbar M."/>
            <person name="Shadrin V."/>
            <person name="Kublanov I.V."/>
            <person name="Toshchakov S.V."/>
            <person name="Bonch-Osmolovskaya E.A."/>
        </authorList>
    </citation>
    <scope>NUCLEOTIDE SEQUENCE [LARGE SCALE GENOMIC DNA]</scope>
    <source>
        <strain evidence="2 3">SL50</strain>
    </source>
</reference>
<dbReference type="InterPro" id="IPR001279">
    <property type="entry name" value="Metallo-B-lactamas"/>
</dbReference>
<dbReference type="InterPro" id="IPR050855">
    <property type="entry name" value="NDM-1-like"/>
</dbReference>
<sequence>MKITDLTDRFFLIDHGPTYTCGVNTEDGVILFDTSLDGSNAKKIDKILQKDVKAIFHTHSHADHMGGDFFFVNKYDCQVYIDKRELSFVADTFLEPSLLYGGAAYIEITGKFLSANSVEKVEKLEKGVHFLNKNDITVFDLSGHSPGLTGYLVDEYLFVGDALFSPAIIEKYKILYLFNPFAYYQSLNKIMEIECENVIFCHKGMIDKEELKSLIDVNINHLDKMYNTLYELCDGLTAEEISDRLFEKFDIKLNMDLINLINSTVKGYLYWLEKDEKIKPYYDKGIRWKRV</sequence>
<evidence type="ECO:0000259" key="1">
    <source>
        <dbReference type="SMART" id="SM00849"/>
    </source>
</evidence>
<dbReference type="CDD" id="cd07743">
    <property type="entry name" value="metallo-hydrolase-like_MBL-fold"/>
    <property type="match status" value="1"/>
</dbReference>
<dbReference type="PANTHER" id="PTHR42951:SF14">
    <property type="entry name" value="METALLO-BETA-LACTAMASE SUPERFAMILY PROTEIN"/>
    <property type="match status" value="1"/>
</dbReference>
<accession>A0A5A8F8Z7</accession>
<dbReference type="Proteomes" id="UP000322876">
    <property type="component" value="Unassembled WGS sequence"/>
</dbReference>
<dbReference type="Gene3D" id="3.60.15.10">
    <property type="entry name" value="Ribonuclease Z/Hydroxyacylglutathione hydrolase-like"/>
    <property type="match status" value="1"/>
</dbReference>
<dbReference type="PANTHER" id="PTHR42951">
    <property type="entry name" value="METALLO-BETA-LACTAMASE DOMAIN-CONTAINING"/>
    <property type="match status" value="1"/>
</dbReference>
<proteinExistence type="predicted"/>
<dbReference type="Pfam" id="PF00753">
    <property type="entry name" value="Lactamase_B"/>
    <property type="match status" value="1"/>
</dbReference>
<dbReference type="SUPFAM" id="SSF56281">
    <property type="entry name" value="Metallo-hydrolase/oxidoreductase"/>
    <property type="match status" value="1"/>
</dbReference>
<organism evidence="2 3">
    <name type="scientific">Deferribacter autotrophicus</name>
    <dbReference type="NCBI Taxonomy" id="500465"/>
    <lineage>
        <taxon>Bacteria</taxon>
        <taxon>Pseudomonadati</taxon>
        <taxon>Deferribacterota</taxon>
        <taxon>Deferribacteres</taxon>
        <taxon>Deferribacterales</taxon>
        <taxon>Deferribacteraceae</taxon>
        <taxon>Deferribacter</taxon>
    </lineage>
</organism>
<dbReference type="SMART" id="SM00849">
    <property type="entry name" value="Lactamase_B"/>
    <property type="match status" value="1"/>
</dbReference>
<dbReference type="EMBL" id="VFJB01000001">
    <property type="protein sequence ID" value="KAA0259491.1"/>
    <property type="molecule type" value="Genomic_DNA"/>
</dbReference>
<protein>
    <submittedName>
        <fullName evidence="2">MBL fold metallo-hydrolase</fullName>
    </submittedName>
</protein>
<evidence type="ECO:0000313" key="2">
    <source>
        <dbReference type="EMBL" id="KAA0259491.1"/>
    </source>
</evidence>